<sequence length="289" mass="32488">MIIRNCMLCWPDYCARGTLSGGSWRASLPASNLQTDYLGQVARTTDAQDGSGAVRLAFDKRREVRAVALVNHNLSLDATIRHILYEDAACTSVAYDSKALPVWPRWYDSVSRRWSTPGWWKGQISEEELARIERPLHFRLLEATLAGKAMDVILSDPGNSSGHLQAGRLVVVEDWTPRINFSYGARLRWVDPSATTIVGSGTRHFQRKTKYRRAEISLKAMRHEEAVNKFLRMQRECGISEPFLFIFNSGDEQYLQQTAFLARFADTASIGFDAPGLASSDTIVIEEVV</sequence>
<accession>A0A6V8LX22</accession>
<keyword evidence="2" id="KW-1185">Reference proteome</keyword>
<organism evidence="1 2">
    <name type="scientific">Fundidesulfovibrio magnetotacticus</name>
    <dbReference type="NCBI Taxonomy" id="2730080"/>
    <lineage>
        <taxon>Bacteria</taxon>
        <taxon>Pseudomonadati</taxon>
        <taxon>Thermodesulfobacteriota</taxon>
        <taxon>Desulfovibrionia</taxon>
        <taxon>Desulfovibrionales</taxon>
        <taxon>Desulfovibrionaceae</taxon>
        <taxon>Fundidesulfovibrio</taxon>
    </lineage>
</organism>
<evidence type="ECO:0000313" key="2">
    <source>
        <dbReference type="Proteomes" id="UP000494245"/>
    </source>
</evidence>
<dbReference type="RefSeq" id="WP_173086450.1">
    <property type="nucleotide sequence ID" value="NZ_BLTE01000017.1"/>
</dbReference>
<reference evidence="1 2" key="1">
    <citation type="submission" date="2020-04" db="EMBL/GenBank/DDBJ databases">
        <authorList>
            <consortium name="Desulfovibrio sp. FSS-1 genome sequencing consortium"/>
            <person name="Shimoshige H."/>
            <person name="Kobayashi H."/>
            <person name="Maekawa T."/>
        </authorList>
    </citation>
    <scope>NUCLEOTIDE SEQUENCE [LARGE SCALE GENOMIC DNA]</scope>
    <source>
        <strain evidence="1 2">SIID29052-01</strain>
    </source>
</reference>
<protein>
    <submittedName>
        <fullName evidence="1">Uncharacterized protein</fullName>
    </submittedName>
</protein>
<gene>
    <name evidence="1" type="ORF">NNJEOMEG_03303</name>
</gene>
<dbReference type="EMBL" id="BLTE01000017">
    <property type="protein sequence ID" value="GFK95440.1"/>
    <property type="molecule type" value="Genomic_DNA"/>
</dbReference>
<proteinExistence type="predicted"/>
<reference evidence="1 2" key="2">
    <citation type="submission" date="2020-05" db="EMBL/GenBank/DDBJ databases">
        <title>Draft genome sequence of Desulfovibrio sp. strainFSS-1.</title>
        <authorList>
            <person name="Shimoshige H."/>
            <person name="Kobayashi H."/>
            <person name="Maekawa T."/>
        </authorList>
    </citation>
    <scope>NUCLEOTIDE SEQUENCE [LARGE SCALE GENOMIC DNA]</scope>
    <source>
        <strain evidence="1 2">SIID29052-01</strain>
    </source>
</reference>
<dbReference type="AlphaFoldDB" id="A0A6V8LX22"/>
<evidence type="ECO:0000313" key="1">
    <source>
        <dbReference type="EMBL" id="GFK95440.1"/>
    </source>
</evidence>
<comment type="caution">
    <text evidence="1">The sequence shown here is derived from an EMBL/GenBank/DDBJ whole genome shotgun (WGS) entry which is preliminary data.</text>
</comment>
<name>A0A6V8LX22_9BACT</name>
<dbReference type="Proteomes" id="UP000494245">
    <property type="component" value="Unassembled WGS sequence"/>
</dbReference>